<comment type="caution">
    <text evidence="2">The sequence shown here is derived from an EMBL/GenBank/DDBJ whole genome shotgun (WGS) entry which is preliminary data.</text>
</comment>
<accession>A0A3D8GXU2</accession>
<feature type="domain" description="GGDEF" evidence="1">
    <location>
        <begin position="1"/>
        <end position="62"/>
    </location>
</feature>
<reference evidence="2 3" key="1">
    <citation type="submission" date="2018-08" db="EMBL/GenBank/DDBJ databases">
        <title>Genome sequence of Marinobacter flavimaris KCTC 12185.</title>
        <authorList>
            <person name="Chun J."/>
            <person name="Kim B.-Y."/>
            <person name="Choi S.-B."/>
            <person name="Kwak M.-J."/>
        </authorList>
    </citation>
    <scope>NUCLEOTIDE SEQUENCE [LARGE SCALE GENOMIC DNA]</scope>
    <source>
        <strain evidence="2 3">KCTC 12185</strain>
    </source>
</reference>
<dbReference type="SUPFAM" id="SSF55073">
    <property type="entry name" value="Nucleotide cyclase"/>
    <property type="match status" value="1"/>
</dbReference>
<dbReference type="PROSITE" id="PS50887">
    <property type="entry name" value="GGDEF"/>
    <property type="match status" value="1"/>
</dbReference>
<proteinExistence type="predicted"/>
<evidence type="ECO:0000313" key="2">
    <source>
        <dbReference type="EMBL" id="RDU39277.1"/>
    </source>
</evidence>
<name>A0A3D8GXU2_9GAMM</name>
<dbReference type="RefSeq" id="WP_104272144.1">
    <property type="nucleotide sequence ID" value="NZ_PSSW01000014.1"/>
</dbReference>
<evidence type="ECO:0000259" key="1">
    <source>
        <dbReference type="PROSITE" id="PS50887"/>
    </source>
</evidence>
<dbReference type="InterPro" id="IPR043128">
    <property type="entry name" value="Rev_trsase/Diguanyl_cyclase"/>
</dbReference>
<keyword evidence="3" id="KW-1185">Reference proteome</keyword>
<dbReference type="InterPro" id="IPR000160">
    <property type="entry name" value="GGDEF_dom"/>
</dbReference>
<dbReference type="Proteomes" id="UP000256431">
    <property type="component" value="Unassembled WGS sequence"/>
</dbReference>
<protein>
    <submittedName>
        <fullName evidence="2">Diguanylate cyclase</fullName>
    </submittedName>
</protein>
<dbReference type="InterPro" id="IPR029787">
    <property type="entry name" value="Nucleotide_cyclase"/>
</dbReference>
<organism evidence="2 3">
    <name type="scientific">Marinobacter flavimaris</name>
    <dbReference type="NCBI Taxonomy" id="262076"/>
    <lineage>
        <taxon>Bacteria</taxon>
        <taxon>Pseudomonadati</taxon>
        <taxon>Pseudomonadota</taxon>
        <taxon>Gammaproteobacteria</taxon>
        <taxon>Pseudomonadales</taxon>
        <taxon>Marinobacteraceae</taxon>
        <taxon>Marinobacter</taxon>
    </lineage>
</organism>
<sequence>MPRLVQTLENKMDQSKWPVTFSLGMVTFNEAPGRVDKALMLADETMYLAKRSGKNRAAMRTFQ</sequence>
<evidence type="ECO:0000313" key="3">
    <source>
        <dbReference type="Proteomes" id="UP000256431"/>
    </source>
</evidence>
<dbReference type="AlphaFoldDB" id="A0A3D8GXU2"/>
<gene>
    <name evidence="2" type="ORF">DXI23_19285</name>
</gene>
<dbReference type="Gene3D" id="3.30.70.270">
    <property type="match status" value="1"/>
</dbReference>
<dbReference type="EMBL" id="QRDH01000013">
    <property type="protein sequence ID" value="RDU39277.1"/>
    <property type="molecule type" value="Genomic_DNA"/>
</dbReference>